<reference evidence="1 2" key="1">
    <citation type="submission" date="2019-04" db="EMBL/GenBank/DDBJ databases">
        <title>Chromosome genome assembly for Takifugu flavidus.</title>
        <authorList>
            <person name="Xiao S."/>
        </authorList>
    </citation>
    <scope>NUCLEOTIDE SEQUENCE [LARGE SCALE GENOMIC DNA]</scope>
    <source>
        <strain evidence="1">HTHZ2018</strain>
        <tissue evidence="1">Muscle</tissue>
    </source>
</reference>
<dbReference type="EMBL" id="RHFK02000007">
    <property type="protein sequence ID" value="TWW73566.1"/>
    <property type="molecule type" value="Genomic_DNA"/>
</dbReference>
<dbReference type="Proteomes" id="UP000324091">
    <property type="component" value="Chromosome 15"/>
</dbReference>
<comment type="caution">
    <text evidence="1">The sequence shown here is derived from an EMBL/GenBank/DDBJ whole genome shotgun (WGS) entry which is preliminary data.</text>
</comment>
<keyword evidence="2" id="KW-1185">Reference proteome</keyword>
<accession>A0A5C6P385</accession>
<organism evidence="1 2">
    <name type="scientific">Takifugu flavidus</name>
    <name type="common">sansaifugu</name>
    <dbReference type="NCBI Taxonomy" id="433684"/>
    <lineage>
        <taxon>Eukaryota</taxon>
        <taxon>Metazoa</taxon>
        <taxon>Chordata</taxon>
        <taxon>Craniata</taxon>
        <taxon>Vertebrata</taxon>
        <taxon>Euteleostomi</taxon>
        <taxon>Actinopterygii</taxon>
        <taxon>Neopterygii</taxon>
        <taxon>Teleostei</taxon>
        <taxon>Neoteleostei</taxon>
        <taxon>Acanthomorphata</taxon>
        <taxon>Eupercaria</taxon>
        <taxon>Tetraodontiformes</taxon>
        <taxon>Tetradontoidea</taxon>
        <taxon>Tetraodontidae</taxon>
        <taxon>Takifugu</taxon>
    </lineage>
</organism>
<protein>
    <recommendedName>
        <fullName evidence="3">Reverse transcriptase domain-containing protein</fullName>
    </recommendedName>
</protein>
<evidence type="ECO:0008006" key="3">
    <source>
        <dbReference type="Google" id="ProtNLM"/>
    </source>
</evidence>
<evidence type="ECO:0000313" key="2">
    <source>
        <dbReference type="Proteomes" id="UP000324091"/>
    </source>
</evidence>
<dbReference type="PANTHER" id="PTHR47510:SF3">
    <property type="entry name" value="ENDO_EXONUCLEASE_PHOSPHATASE DOMAIN-CONTAINING PROTEIN"/>
    <property type="match status" value="1"/>
</dbReference>
<gene>
    <name evidence="1" type="ORF">D4764_15G0009600</name>
</gene>
<sequence length="327" mass="36412">MNEQGGLLLRARNTAFRSGDVQAYSTARDNLRRGIKKAKHTYKCKIEALSRINPRKAGSPDSIPGRVLRACAEQLAGITAIVPVPKHSKLMCLNDYRPVALTSIIMKCFEGLVLAHLKLIIKLGELGIDSSFCNSTMDFLTNRPQHVRSGHSCSTTITLSTDLYMDPTPSSSLQTVIGLISNNDQMAYREEVKHLTMWCTDNNLLLNTSKTKKLIVDFRKARGGKHDPIHINGMAVECISSFKFLETHLGGPVLDHKYLQHDQESSPAPHLPGNTEEEPPVFRRPVWYGSCTIAEHKALQRVVKTAQRITGTPLPAIEDVQKKRCLH</sequence>
<evidence type="ECO:0000313" key="1">
    <source>
        <dbReference type="EMBL" id="TWW73566.1"/>
    </source>
</evidence>
<proteinExistence type="predicted"/>
<dbReference type="AlphaFoldDB" id="A0A5C6P385"/>
<name>A0A5C6P385_9TELE</name>
<dbReference type="PANTHER" id="PTHR47510">
    <property type="entry name" value="REVERSE TRANSCRIPTASE DOMAIN-CONTAINING PROTEIN"/>
    <property type="match status" value="1"/>
</dbReference>